<accession>A0ABQ8EFG9</accession>
<sequence>MYTVRLITLIILLFFASLNTIVFGLTYDNESHNTSKLTVAMGNFFSHLLMVWYQKVVNSVRVAVGPVSHGLCVSTD</sequence>
<organism evidence="2 3">
    <name type="scientific">Brassica napus</name>
    <name type="common">Rape</name>
    <dbReference type="NCBI Taxonomy" id="3708"/>
    <lineage>
        <taxon>Eukaryota</taxon>
        <taxon>Viridiplantae</taxon>
        <taxon>Streptophyta</taxon>
        <taxon>Embryophyta</taxon>
        <taxon>Tracheophyta</taxon>
        <taxon>Spermatophyta</taxon>
        <taxon>Magnoliopsida</taxon>
        <taxon>eudicotyledons</taxon>
        <taxon>Gunneridae</taxon>
        <taxon>Pentapetalae</taxon>
        <taxon>rosids</taxon>
        <taxon>malvids</taxon>
        <taxon>Brassicales</taxon>
        <taxon>Brassicaceae</taxon>
        <taxon>Brassiceae</taxon>
        <taxon>Brassica</taxon>
    </lineage>
</organism>
<keyword evidence="3" id="KW-1185">Reference proteome</keyword>
<protein>
    <submittedName>
        <fullName evidence="2">Uncharacterized protein</fullName>
    </submittedName>
</protein>
<evidence type="ECO:0000313" key="3">
    <source>
        <dbReference type="Proteomes" id="UP000824890"/>
    </source>
</evidence>
<gene>
    <name evidence="2" type="ORF">HID58_000061</name>
</gene>
<evidence type="ECO:0000256" key="1">
    <source>
        <dbReference type="SAM" id="SignalP"/>
    </source>
</evidence>
<dbReference type="Proteomes" id="UP000824890">
    <property type="component" value="Unassembled WGS sequence"/>
</dbReference>
<reference evidence="2 3" key="1">
    <citation type="submission" date="2021-05" db="EMBL/GenBank/DDBJ databases">
        <title>Genome Assembly of Synthetic Allotetraploid Brassica napus Reveals Homoeologous Exchanges between Subgenomes.</title>
        <authorList>
            <person name="Davis J.T."/>
        </authorList>
    </citation>
    <scope>NUCLEOTIDE SEQUENCE [LARGE SCALE GENOMIC DNA]</scope>
    <source>
        <strain evidence="3">cv. Da-Ae</strain>
        <tissue evidence="2">Seedling</tissue>
    </source>
</reference>
<evidence type="ECO:0000313" key="2">
    <source>
        <dbReference type="EMBL" id="KAH0940424.1"/>
    </source>
</evidence>
<name>A0ABQ8EFG9_BRANA</name>
<keyword evidence="1" id="KW-0732">Signal</keyword>
<dbReference type="EMBL" id="JAGKQM010000001">
    <property type="protein sequence ID" value="KAH0940424.1"/>
    <property type="molecule type" value="Genomic_DNA"/>
</dbReference>
<feature type="chain" id="PRO_5047052489" evidence="1">
    <location>
        <begin position="25"/>
        <end position="76"/>
    </location>
</feature>
<feature type="signal peptide" evidence="1">
    <location>
        <begin position="1"/>
        <end position="24"/>
    </location>
</feature>
<proteinExistence type="predicted"/>
<comment type="caution">
    <text evidence="2">The sequence shown here is derived from an EMBL/GenBank/DDBJ whole genome shotgun (WGS) entry which is preliminary data.</text>
</comment>